<dbReference type="Proteomes" id="UP000654075">
    <property type="component" value="Unassembled WGS sequence"/>
</dbReference>
<proteinExistence type="predicted"/>
<name>A0A813ERC8_POLGL</name>
<reference evidence="1" key="1">
    <citation type="submission" date="2021-02" db="EMBL/GenBank/DDBJ databases">
        <authorList>
            <person name="Dougan E. K."/>
            <person name="Rhodes N."/>
            <person name="Thang M."/>
            <person name="Chan C."/>
        </authorList>
    </citation>
    <scope>NUCLEOTIDE SEQUENCE</scope>
</reference>
<dbReference type="EMBL" id="CAJNNV010012022">
    <property type="protein sequence ID" value="CAE8600304.1"/>
    <property type="molecule type" value="Genomic_DNA"/>
</dbReference>
<keyword evidence="2" id="KW-1185">Reference proteome</keyword>
<dbReference type="OrthoDB" id="422177at2759"/>
<organism evidence="1 2">
    <name type="scientific">Polarella glacialis</name>
    <name type="common">Dinoflagellate</name>
    <dbReference type="NCBI Taxonomy" id="89957"/>
    <lineage>
        <taxon>Eukaryota</taxon>
        <taxon>Sar</taxon>
        <taxon>Alveolata</taxon>
        <taxon>Dinophyceae</taxon>
        <taxon>Suessiales</taxon>
        <taxon>Suessiaceae</taxon>
        <taxon>Polarella</taxon>
    </lineage>
</organism>
<evidence type="ECO:0000313" key="1">
    <source>
        <dbReference type="EMBL" id="CAE8600304.1"/>
    </source>
</evidence>
<protein>
    <submittedName>
        <fullName evidence="1">Uncharacterized protein</fullName>
    </submittedName>
</protein>
<accession>A0A813ERC8</accession>
<dbReference type="SUPFAM" id="SSF56349">
    <property type="entry name" value="DNA breaking-rejoining enzymes"/>
    <property type="match status" value="1"/>
</dbReference>
<gene>
    <name evidence="1" type="ORF">PGLA1383_LOCUS18635</name>
</gene>
<evidence type="ECO:0000313" key="2">
    <source>
        <dbReference type="Proteomes" id="UP000654075"/>
    </source>
</evidence>
<dbReference type="InterPro" id="IPR011010">
    <property type="entry name" value="DNA_brk_join_enz"/>
</dbReference>
<dbReference type="AlphaFoldDB" id="A0A813ERC8"/>
<dbReference type="OMA" id="WAREVHQ"/>
<sequence length="867" mass="96374">MLPNVVGARLAPKGFWLPSRINPSDDPTRDVPIRLPITPLPARYCALSFGEPDFSFIDIIVSQYVPGDMPDLDDLLKAAEPETARVLKASGFRAPPLKRSCASPPVLACLSDNKCENLHQHNTRNAENNVCVVAASSCPSCFDEPTFELSCPTTVIDEGKCSASAGVCSSGRRDRRRSSVLRESGPKTVIGPGAAFGKKWTAGPVLSRLPVSRFLLPARVRDVSKWRPSGPGAICLFSGSKRWAKALLRQGCPWVLTYEIHLEGQDLLDPLIQKEVFSLIEEGSALCAGAGPVCSSFSTAVTPPVRNAEFPAGLPNLRPSMREKVKQGNLMSALCVKIVKLCIFHGVRFWIENPRTSWIWRLRSWRKLFRALPKVCGHVGPWDICYCRFGTPWQKRTRIFCDLDVEQDELKCVCQHNHLALRGGGPRGVSWTKVAEPYPWGFAELLALLCADRAGWKSLPEDFSVAEFARKSCLSHSAEYDVFRPKRAKYDPRFASSNHPFAHGFLRFCCRGVFVVVACFCLSVDCDAAPQNKRRVRVPLEDKHRVGQVTVDRHAVALECFSVWLLSQGCSLSIEDLCAKPALLDGLCHKFGQSLYNSDKPYSHYVYLITGLQSTHLYLKRQLQYSWNFAFIWCDAEPTVHRTPVPEIVVEAICSVALCYGWFQFAVVTLIGFYGIMRSVEPLVATREDVVLPSDMFSSCTGKLFVRINNPKTAKRGNARVQHGSVCSEAVVEFVEAVLGPLQRTDLLWPFSQSAYRRRFDKLLALVGVSKNYYTPGGLRGGGAVRDFVINGDIANLMWKMRITSQSTLAHYLQEVVTEQSLLRLPEGSRNILKLLSRIFPALRLVAIASLNSGCAKPLVQVLFSSE</sequence>
<comment type="caution">
    <text evidence="1">The sequence shown here is derived from an EMBL/GenBank/DDBJ whole genome shotgun (WGS) entry which is preliminary data.</text>
</comment>
<dbReference type="GO" id="GO:0003677">
    <property type="term" value="F:DNA binding"/>
    <property type="evidence" value="ECO:0007669"/>
    <property type="project" value="InterPro"/>
</dbReference>